<gene>
    <name evidence="2" type="ORF">AZE42_12542</name>
</gene>
<evidence type="ECO:0008006" key="4">
    <source>
        <dbReference type="Google" id="ProtNLM"/>
    </source>
</evidence>
<reference evidence="2 3" key="1">
    <citation type="submission" date="2016-03" db="EMBL/GenBank/DDBJ databases">
        <title>Comparative genomics of the ectomycorrhizal sister species Rhizopogon vinicolor and Rhizopogon vesiculosus (Basidiomycota: Boletales) reveals a divergence of the mating type B locus.</title>
        <authorList>
            <person name="Mujic A.B."/>
            <person name="Kuo A."/>
            <person name="Tritt A."/>
            <person name="Lipzen A."/>
            <person name="Chen C."/>
            <person name="Johnson J."/>
            <person name="Sharma A."/>
            <person name="Barry K."/>
            <person name="Grigoriev I.V."/>
            <person name="Spatafora J.W."/>
        </authorList>
    </citation>
    <scope>NUCLEOTIDE SEQUENCE [LARGE SCALE GENOMIC DNA]</scope>
    <source>
        <strain evidence="2 3">AM-OR11-056</strain>
    </source>
</reference>
<name>A0A1J8PSQ7_9AGAM</name>
<dbReference type="OrthoDB" id="2692219at2759"/>
<organism evidence="2 3">
    <name type="scientific">Rhizopogon vesiculosus</name>
    <dbReference type="NCBI Taxonomy" id="180088"/>
    <lineage>
        <taxon>Eukaryota</taxon>
        <taxon>Fungi</taxon>
        <taxon>Dikarya</taxon>
        <taxon>Basidiomycota</taxon>
        <taxon>Agaricomycotina</taxon>
        <taxon>Agaricomycetes</taxon>
        <taxon>Agaricomycetidae</taxon>
        <taxon>Boletales</taxon>
        <taxon>Suillineae</taxon>
        <taxon>Rhizopogonaceae</taxon>
        <taxon>Rhizopogon</taxon>
    </lineage>
</organism>
<accession>A0A1J8PSQ7</accession>
<dbReference type="EMBL" id="LVVM01004754">
    <property type="protein sequence ID" value="OJA12238.1"/>
    <property type="molecule type" value="Genomic_DNA"/>
</dbReference>
<keyword evidence="3" id="KW-1185">Reference proteome</keyword>
<proteinExistence type="predicted"/>
<evidence type="ECO:0000313" key="2">
    <source>
        <dbReference type="EMBL" id="OJA12238.1"/>
    </source>
</evidence>
<comment type="caution">
    <text evidence="2">The sequence shown here is derived from an EMBL/GenBank/DDBJ whole genome shotgun (WGS) entry which is preliminary data.</text>
</comment>
<dbReference type="Proteomes" id="UP000183567">
    <property type="component" value="Unassembled WGS sequence"/>
</dbReference>
<evidence type="ECO:0000313" key="3">
    <source>
        <dbReference type="Proteomes" id="UP000183567"/>
    </source>
</evidence>
<evidence type="ECO:0000256" key="1">
    <source>
        <dbReference type="SAM" id="SignalP"/>
    </source>
</evidence>
<protein>
    <recommendedName>
        <fullName evidence="4">Secreted protein</fullName>
    </recommendedName>
</protein>
<sequence>MWLSHPYLYPILLLALLQFLMNMDENIIRLELSLKYPETIRVTFIPDLPGPLTIEIIPSSVTVDMLIMHSVGTVKILCIMTHMQH</sequence>
<keyword evidence="1" id="KW-0732">Signal</keyword>
<feature type="chain" id="PRO_5012408020" description="Secreted protein" evidence="1">
    <location>
        <begin position="23"/>
        <end position="85"/>
    </location>
</feature>
<feature type="non-terminal residue" evidence="2">
    <location>
        <position position="85"/>
    </location>
</feature>
<feature type="signal peptide" evidence="1">
    <location>
        <begin position="1"/>
        <end position="22"/>
    </location>
</feature>
<dbReference type="AlphaFoldDB" id="A0A1J8PSQ7"/>